<dbReference type="Gene3D" id="2.40.50.140">
    <property type="entry name" value="Nucleic acid-binding proteins"/>
    <property type="match status" value="1"/>
</dbReference>
<name>A0A6D2LNR6_9BRAS</name>
<keyword evidence="5" id="KW-1185">Reference proteome</keyword>
<protein>
    <recommendedName>
        <fullName evidence="1">Replication protein A 70 kDa DNA-binding subunit B/D first OB fold domain-containing protein</fullName>
    </recommendedName>
</protein>
<evidence type="ECO:0000313" key="4">
    <source>
        <dbReference type="EMBL" id="CAA7061696.1"/>
    </source>
</evidence>
<gene>
    <name evidence="2" type="ORF">MERR_LOCUS11388</name>
    <name evidence="3" type="ORF">MERR_LOCUS22679</name>
    <name evidence="4" type="ORF">MERR_LOCUS48932</name>
</gene>
<feature type="domain" description="Replication protein A 70 kDa DNA-binding subunit B/D first OB fold" evidence="1">
    <location>
        <begin position="4"/>
        <end position="106"/>
    </location>
</feature>
<dbReference type="AlphaFoldDB" id="A0A6D2LNR6"/>
<dbReference type="Proteomes" id="UP000467841">
    <property type="component" value="Unassembled WGS sequence"/>
</dbReference>
<dbReference type="EMBL" id="CACVBM020001158">
    <property type="protein sequence ID" value="CAA7035444.1"/>
    <property type="molecule type" value="Genomic_DNA"/>
</dbReference>
<dbReference type="SUPFAM" id="SSF50249">
    <property type="entry name" value="Nucleic acid-binding proteins"/>
    <property type="match status" value="1"/>
</dbReference>
<dbReference type="OrthoDB" id="1108387at2759"/>
<dbReference type="Pfam" id="PF02721">
    <property type="entry name" value="DUF223"/>
    <property type="match status" value="1"/>
</dbReference>
<evidence type="ECO:0000313" key="5">
    <source>
        <dbReference type="Proteomes" id="UP000467841"/>
    </source>
</evidence>
<dbReference type="EMBL" id="CACVBM020000876">
    <property type="protein sequence ID" value="CAA7024153.1"/>
    <property type="molecule type" value="Genomic_DNA"/>
</dbReference>
<reference evidence="4 5" key="1">
    <citation type="submission" date="2020-01" db="EMBL/GenBank/DDBJ databases">
        <authorList>
            <person name="Mishra B."/>
        </authorList>
    </citation>
    <scope>NUCLEOTIDE SEQUENCE [LARGE SCALE GENOMIC DNA]</scope>
</reference>
<evidence type="ECO:0000313" key="3">
    <source>
        <dbReference type="EMBL" id="CAA7035444.1"/>
    </source>
</evidence>
<sequence>MANYQRIDALRTSRTDWRIRAFVVKRWEETIPGADVFLHYILTDESNRKIHASVKREYFNPSFKRNLHEGEWKEIEDFVVVRKVSPFRFSEYHLEMVLVENTKIRPVENDNPPKYMKFKKLQDVFLGDICTAYPVGEHQLVGIEGPSRFEVDVDIPEVKQLRETILAKIRNEYDDESSEDS</sequence>
<dbReference type="InterPro" id="IPR012340">
    <property type="entry name" value="NA-bd_OB-fold"/>
</dbReference>
<evidence type="ECO:0000259" key="1">
    <source>
        <dbReference type="Pfam" id="PF02721"/>
    </source>
</evidence>
<dbReference type="InterPro" id="IPR003871">
    <property type="entry name" value="RFA1B/D_OB_1st"/>
</dbReference>
<organism evidence="4 5">
    <name type="scientific">Microthlaspi erraticum</name>
    <dbReference type="NCBI Taxonomy" id="1685480"/>
    <lineage>
        <taxon>Eukaryota</taxon>
        <taxon>Viridiplantae</taxon>
        <taxon>Streptophyta</taxon>
        <taxon>Embryophyta</taxon>
        <taxon>Tracheophyta</taxon>
        <taxon>Spermatophyta</taxon>
        <taxon>Magnoliopsida</taxon>
        <taxon>eudicotyledons</taxon>
        <taxon>Gunneridae</taxon>
        <taxon>Pentapetalae</taxon>
        <taxon>rosids</taxon>
        <taxon>malvids</taxon>
        <taxon>Brassicales</taxon>
        <taxon>Brassicaceae</taxon>
        <taxon>Coluteocarpeae</taxon>
        <taxon>Microthlaspi</taxon>
    </lineage>
</organism>
<proteinExistence type="predicted"/>
<evidence type="ECO:0000313" key="2">
    <source>
        <dbReference type="EMBL" id="CAA7024153.1"/>
    </source>
</evidence>
<dbReference type="EMBL" id="CACVBM020001884">
    <property type="protein sequence ID" value="CAA7061696.1"/>
    <property type="molecule type" value="Genomic_DNA"/>
</dbReference>
<accession>A0A6D2LNR6</accession>